<dbReference type="GO" id="GO:0003712">
    <property type="term" value="F:transcription coregulator activity"/>
    <property type="evidence" value="ECO:0007669"/>
    <property type="project" value="InterPro"/>
</dbReference>
<feature type="region of interest" description="Disordered" evidence="1">
    <location>
        <begin position="403"/>
        <end position="428"/>
    </location>
</feature>
<dbReference type="GO" id="GO:0016592">
    <property type="term" value="C:mediator complex"/>
    <property type="evidence" value="ECO:0007669"/>
    <property type="project" value="InterPro"/>
</dbReference>
<feature type="compositionally biased region" description="Polar residues" evidence="1">
    <location>
        <begin position="271"/>
        <end position="281"/>
    </location>
</feature>
<dbReference type="InterPro" id="IPR008626">
    <property type="entry name" value="Mediator_Med15_fun"/>
</dbReference>
<feature type="region of interest" description="Disordered" evidence="1">
    <location>
        <begin position="262"/>
        <end position="359"/>
    </location>
</feature>
<keyword evidence="3" id="KW-1185">Reference proteome</keyword>
<feature type="compositionally biased region" description="Low complexity" evidence="1">
    <location>
        <begin position="297"/>
        <end position="312"/>
    </location>
</feature>
<feature type="compositionally biased region" description="Basic and acidic residues" evidence="1">
    <location>
        <begin position="346"/>
        <end position="359"/>
    </location>
</feature>
<dbReference type="GO" id="GO:0006357">
    <property type="term" value="P:regulation of transcription by RNA polymerase II"/>
    <property type="evidence" value="ECO:0007669"/>
    <property type="project" value="InterPro"/>
</dbReference>
<reference evidence="2" key="1">
    <citation type="submission" date="2021-06" db="EMBL/GenBank/DDBJ databases">
        <authorList>
            <person name="Kallberg Y."/>
            <person name="Tangrot J."/>
            <person name="Rosling A."/>
        </authorList>
    </citation>
    <scope>NUCLEOTIDE SEQUENCE</scope>
    <source>
        <strain evidence="2">AZ414A</strain>
    </source>
</reference>
<protein>
    <submittedName>
        <fullName evidence="2">426_t:CDS:1</fullName>
    </submittedName>
</protein>
<name>A0A9N8ZUL5_9GLOM</name>
<evidence type="ECO:0000256" key="1">
    <source>
        <dbReference type="SAM" id="MobiDB-lite"/>
    </source>
</evidence>
<proteinExistence type="predicted"/>
<dbReference type="Pfam" id="PF05397">
    <property type="entry name" value="Med15_fungi"/>
    <property type="match status" value="1"/>
</dbReference>
<dbReference type="Proteomes" id="UP000789706">
    <property type="component" value="Unassembled WGS sequence"/>
</dbReference>
<accession>A0A9N8ZUL5</accession>
<evidence type="ECO:0000313" key="3">
    <source>
        <dbReference type="Proteomes" id="UP000789706"/>
    </source>
</evidence>
<dbReference type="AlphaFoldDB" id="A0A9N8ZUL5"/>
<comment type="caution">
    <text evidence="2">The sequence shown here is derived from an EMBL/GenBank/DDBJ whole genome shotgun (WGS) entry which is preliminary data.</text>
</comment>
<sequence length="439" mass="49342">MLPLTSNSAMISQTSNAVINPSTSNVTTIPNLDIQNSETTIVSQNSDATTIPKNSDTTMMSRQPTMIIPQNMNNINIETHRPNVPMIPQDITMNFPSVKPATLTPREEMIAFAAIHQMELSANQRRIQYHEIHDLSDDEKAKILQKLQELQPMYNEVDKILPYVWHYTKSAQGTSRLIGMKYMIEDQLKALKALPEKFLLRLELVENLIKQFQKYFTYVDSCRKGIVDANANANALFSINNIQLVQPPAPLNVEGMIRPRINPSDLKLPAQKSNDLNLSSTGKRRRKSTDPAHQPPNKKQSINSNNVNNQNKLPDVIIVDPPNISFKPSRSSSSDKRKNSVIIIPDDAKPEAETSEKRKEISQIKSDDLTTEAMVAKNKTMVQFAELLSNLFKSDQNIGEKIEKQNGPSNPQRAILDGFQPHDETVDPPNLLISLYNTA</sequence>
<evidence type="ECO:0000313" key="2">
    <source>
        <dbReference type="EMBL" id="CAG8507284.1"/>
    </source>
</evidence>
<gene>
    <name evidence="2" type="ORF">DEBURN_LOCUS4991</name>
</gene>
<dbReference type="EMBL" id="CAJVPK010000414">
    <property type="protein sequence ID" value="CAG8507284.1"/>
    <property type="molecule type" value="Genomic_DNA"/>
</dbReference>
<organism evidence="2 3">
    <name type="scientific">Diversispora eburnea</name>
    <dbReference type="NCBI Taxonomy" id="1213867"/>
    <lineage>
        <taxon>Eukaryota</taxon>
        <taxon>Fungi</taxon>
        <taxon>Fungi incertae sedis</taxon>
        <taxon>Mucoromycota</taxon>
        <taxon>Glomeromycotina</taxon>
        <taxon>Glomeromycetes</taxon>
        <taxon>Diversisporales</taxon>
        <taxon>Diversisporaceae</taxon>
        <taxon>Diversispora</taxon>
    </lineage>
</organism>
<dbReference type="OrthoDB" id="1938591at2759"/>